<protein>
    <submittedName>
        <fullName evidence="4">Carboxylesterase 2</fullName>
        <ecNumber evidence="4">3.1.1.1</ecNumber>
    </submittedName>
</protein>
<proteinExistence type="inferred from homology"/>
<keyword evidence="2 4" id="KW-0378">Hydrolase</keyword>
<name>A0A9W4R3L2_9GAMM</name>
<comment type="caution">
    <text evidence="4">The sequence shown here is derived from an EMBL/GenBank/DDBJ whole genome shotgun (WGS) entry which is preliminary data.</text>
</comment>
<dbReference type="Proteomes" id="UP001152467">
    <property type="component" value="Unassembled WGS sequence"/>
</dbReference>
<evidence type="ECO:0000313" key="7">
    <source>
        <dbReference type="Proteomes" id="UP001152485"/>
    </source>
</evidence>
<dbReference type="InterPro" id="IPR003140">
    <property type="entry name" value="PLipase/COase/thioEstase"/>
</dbReference>
<dbReference type="GO" id="GO:0106435">
    <property type="term" value="F:carboxylesterase activity"/>
    <property type="evidence" value="ECO:0007669"/>
    <property type="project" value="UniProtKB-EC"/>
</dbReference>
<dbReference type="EMBL" id="CAMAPC010000021">
    <property type="protein sequence ID" value="CAH9065552.1"/>
    <property type="molecule type" value="Genomic_DNA"/>
</dbReference>
<dbReference type="PANTHER" id="PTHR10655">
    <property type="entry name" value="LYSOPHOSPHOLIPASE-RELATED"/>
    <property type="match status" value="1"/>
</dbReference>
<feature type="domain" description="Phospholipase/carboxylesterase/thioesterase" evidence="3">
    <location>
        <begin position="9"/>
        <end position="214"/>
    </location>
</feature>
<accession>A0A9W4R3L2</accession>
<dbReference type="Proteomes" id="UP001152485">
    <property type="component" value="Unassembled WGS sequence"/>
</dbReference>
<dbReference type="Gene3D" id="3.40.50.1820">
    <property type="entry name" value="alpha/beta hydrolase"/>
    <property type="match status" value="1"/>
</dbReference>
<dbReference type="PANTHER" id="PTHR10655:SF17">
    <property type="entry name" value="LYSOPHOSPHOLIPASE-LIKE PROTEIN 1"/>
    <property type="match status" value="1"/>
</dbReference>
<dbReference type="AlphaFoldDB" id="A0A9W4R3L2"/>
<evidence type="ECO:0000313" key="5">
    <source>
        <dbReference type="EMBL" id="CAH9067230.1"/>
    </source>
</evidence>
<reference evidence="4 7" key="1">
    <citation type="submission" date="2022-07" db="EMBL/GenBank/DDBJ databases">
        <authorList>
            <person name="Criscuolo A."/>
        </authorList>
    </citation>
    <scope>NUCLEOTIDE SEQUENCE</scope>
    <source>
        <strain evidence="7">CIP 111951</strain>
        <strain evidence="4">CIP111854</strain>
        <strain evidence="5">CIP111951</strain>
    </source>
</reference>
<evidence type="ECO:0000313" key="6">
    <source>
        <dbReference type="Proteomes" id="UP001152467"/>
    </source>
</evidence>
<gene>
    <name evidence="4" type="primary">estB</name>
    <name evidence="4" type="ORF">PSECIP111854_03707</name>
    <name evidence="5" type="ORF">PSECIP111951_03736</name>
</gene>
<evidence type="ECO:0000256" key="2">
    <source>
        <dbReference type="ARBA" id="ARBA00022801"/>
    </source>
</evidence>
<evidence type="ECO:0000313" key="4">
    <source>
        <dbReference type="EMBL" id="CAH9065552.1"/>
    </source>
</evidence>
<keyword evidence="6" id="KW-1185">Reference proteome</keyword>
<dbReference type="SUPFAM" id="SSF53474">
    <property type="entry name" value="alpha/beta-Hydrolases"/>
    <property type="match status" value="1"/>
</dbReference>
<comment type="similarity">
    <text evidence="1">Belongs to the AB hydrolase superfamily. AB hydrolase 2 family.</text>
</comment>
<evidence type="ECO:0000256" key="1">
    <source>
        <dbReference type="ARBA" id="ARBA00006499"/>
    </source>
</evidence>
<dbReference type="InterPro" id="IPR029058">
    <property type="entry name" value="AB_hydrolase_fold"/>
</dbReference>
<dbReference type="Pfam" id="PF02230">
    <property type="entry name" value="Abhydrolase_2"/>
    <property type="match status" value="1"/>
</dbReference>
<dbReference type="RefSeq" id="WP_261595064.1">
    <property type="nucleotide sequence ID" value="NZ_CAMAPC010000021.1"/>
</dbReference>
<dbReference type="EC" id="3.1.1.1" evidence="4"/>
<organism evidence="4 6">
    <name type="scientific">Pseudoalteromonas holothuriae</name>
    <dbReference type="NCBI Taxonomy" id="2963714"/>
    <lineage>
        <taxon>Bacteria</taxon>
        <taxon>Pseudomonadati</taxon>
        <taxon>Pseudomonadota</taxon>
        <taxon>Gammaproteobacteria</taxon>
        <taxon>Alteromonadales</taxon>
        <taxon>Pseudoalteromonadaceae</taxon>
        <taxon>Pseudoalteromonas</taxon>
    </lineage>
</organism>
<sequence length="217" mass="23672">MLPFVEYAAKGEHTASIIWLHGLGDSGEGFLPIAQELKLPDDLGVRFIFPHAPEQAVTINGGMVMRAWYDIKSLDLDNRADESGVKASAKAVEALIQAELDKGIAGERIILAGFSQGGVIALHLAPRLAFKVGGVMALSTYMCAPQKLVDEAVQPDLNIFMAHGSHDPVVSMSAGQLARDTLQHQGYQVSWQDYPMEHQVCYEELVAIREWLMATLS</sequence>
<evidence type="ECO:0000259" key="3">
    <source>
        <dbReference type="Pfam" id="PF02230"/>
    </source>
</evidence>
<dbReference type="InterPro" id="IPR050565">
    <property type="entry name" value="LYPA1-2/EST-like"/>
</dbReference>
<dbReference type="EMBL" id="CAMAPD010000024">
    <property type="protein sequence ID" value="CAH9067230.1"/>
    <property type="molecule type" value="Genomic_DNA"/>
</dbReference>